<evidence type="ECO:0008006" key="4">
    <source>
        <dbReference type="Google" id="ProtNLM"/>
    </source>
</evidence>
<evidence type="ECO:0000256" key="1">
    <source>
        <dbReference type="SAM" id="Phobius"/>
    </source>
</evidence>
<name>A0ABS4VVM6_9PSEU</name>
<gene>
    <name evidence="2" type="ORF">JOF36_003663</name>
</gene>
<proteinExistence type="predicted"/>
<evidence type="ECO:0000313" key="2">
    <source>
        <dbReference type="EMBL" id="MBP2367967.1"/>
    </source>
</evidence>
<evidence type="ECO:0000313" key="3">
    <source>
        <dbReference type="Proteomes" id="UP001519295"/>
    </source>
</evidence>
<sequence>MNIKARIQAWSTLVVALSLPLLYLGGVHHSPSMSLIGVIVFAAGLLTCPALRFIRLREQPPPAVDATGDTKPVP</sequence>
<dbReference type="RefSeq" id="WP_210028178.1">
    <property type="nucleotide sequence ID" value="NZ_JAGINU010000001.1"/>
</dbReference>
<dbReference type="Proteomes" id="UP001519295">
    <property type="component" value="Unassembled WGS sequence"/>
</dbReference>
<keyword evidence="1" id="KW-0472">Membrane</keyword>
<protein>
    <recommendedName>
        <fullName evidence="4">DUF2892 domain-containing protein</fullName>
    </recommendedName>
</protein>
<dbReference type="EMBL" id="JAGINU010000001">
    <property type="protein sequence ID" value="MBP2367967.1"/>
    <property type="molecule type" value="Genomic_DNA"/>
</dbReference>
<comment type="caution">
    <text evidence="2">The sequence shown here is derived from an EMBL/GenBank/DDBJ whole genome shotgun (WGS) entry which is preliminary data.</text>
</comment>
<feature type="transmembrane region" description="Helical" evidence="1">
    <location>
        <begin position="7"/>
        <end position="26"/>
    </location>
</feature>
<accession>A0ABS4VVM6</accession>
<organism evidence="2 3">
    <name type="scientific">Pseudonocardia parietis</name>
    <dbReference type="NCBI Taxonomy" id="570936"/>
    <lineage>
        <taxon>Bacteria</taxon>
        <taxon>Bacillati</taxon>
        <taxon>Actinomycetota</taxon>
        <taxon>Actinomycetes</taxon>
        <taxon>Pseudonocardiales</taxon>
        <taxon>Pseudonocardiaceae</taxon>
        <taxon>Pseudonocardia</taxon>
    </lineage>
</organism>
<keyword evidence="1" id="KW-1133">Transmembrane helix</keyword>
<keyword evidence="1" id="KW-0812">Transmembrane</keyword>
<feature type="transmembrane region" description="Helical" evidence="1">
    <location>
        <begin position="32"/>
        <end position="51"/>
    </location>
</feature>
<reference evidence="2 3" key="1">
    <citation type="submission" date="2021-03" db="EMBL/GenBank/DDBJ databases">
        <title>Sequencing the genomes of 1000 actinobacteria strains.</title>
        <authorList>
            <person name="Klenk H.-P."/>
        </authorList>
    </citation>
    <scope>NUCLEOTIDE SEQUENCE [LARGE SCALE GENOMIC DNA]</scope>
    <source>
        <strain evidence="2 3">DSM 45256</strain>
    </source>
</reference>
<keyword evidence="3" id="KW-1185">Reference proteome</keyword>